<dbReference type="RefSeq" id="WP_066855325.1">
    <property type="nucleotide sequence ID" value="NZ_JXMS01000016.1"/>
</dbReference>
<proteinExistence type="inferred from homology"/>
<keyword evidence="4" id="KW-1185">Reference proteome</keyword>
<evidence type="ECO:0000256" key="1">
    <source>
        <dbReference type="ARBA" id="ARBA00044755"/>
    </source>
</evidence>
<dbReference type="EMBL" id="JXMS01000016">
    <property type="protein sequence ID" value="OBQ50252.1"/>
    <property type="molecule type" value="Genomic_DNA"/>
</dbReference>
<dbReference type="PANTHER" id="PTHR35024">
    <property type="entry name" value="HYPOTHETICAL CYTOSOLIC PROTEIN"/>
    <property type="match status" value="1"/>
</dbReference>
<evidence type="ECO:0000313" key="4">
    <source>
        <dbReference type="Proteomes" id="UP000091979"/>
    </source>
</evidence>
<dbReference type="AlphaFoldDB" id="A0A1B7XC00"/>
<evidence type="ECO:0000256" key="2">
    <source>
        <dbReference type="SAM" id="MobiDB-lite"/>
    </source>
</evidence>
<dbReference type="PANTHER" id="PTHR35024:SF4">
    <property type="entry name" value="POLYMER-FORMING CYTOSKELETAL PROTEIN"/>
    <property type="match status" value="1"/>
</dbReference>
<reference evidence="3 4" key="1">
    <citation type="submission" date="2015-01" db="EMBL/GenBank/DDBJ databases">
        <title>Desulfovibrio sp. JC271 draft genome sequence.</title>
        <authorList>
            <person name="Shivani Y."/>
            <person name="Subhash Y."/>
            <person name="Sasikala C."/>
            <person name="Ramana C.V."/>
        </authorList>
    </citation>
    <scope>NUCLEOTIDE SEQUENCE [LARGE SCALE GENOMIC DNA]</scope>
    <source>
        <strain evidence="3 4">JC271</strain>
    </source>
</reference>
<dbReference type="Pfam" id="PF04519">
    <property type="entry name" value="Bactofilin"/>
    <property type="match status" value="1"/>
</dbReference>
<protein>
    <submittedName>
        <fullName evidence="3">Membrane protein</fullName>
    </submittedName>
</protein>
<comment type="caution">
    <text evidence="3">The sequence shown here is derived from an EMBL/GenBank/DDBJ whole genome shotgun (WGS) entry which is preliminary data.</text>
</comment>
<sequence>MAKDEINAFLGSGTIYEGKLNFQGSVRIDGNFTGEVFSEGTLVVGKDAIMKGQIRVSQMILSGNITGEVYATERVVLHKTANLVGTLHTPALVMEEGAKVEGQISMNSKPEAAAKPAPAKPAA</sequence>
<feature type="region of interest" description="Disordered" evidence="2">
    <location>
        <begin position="103"/>
        <end position="123"/>
    </location>
</feature>
<feature type="compositionally biased region" description="Low complexity" evidence="2">
    <location>
        <begin position="109"/>
        <end position="123"/>
    </location>
</feature>
<dbReference type="STRING" id="1560234.SP90_10060"/>
<dbReference type="PATRIC" id="fig|1560234.3.peg.849"/>
<dbReference type="Proteomes" id="UP000091979">
    <property type="component" value="Unassembled WGS sequence"/>
</dbReference>
<comment type="similarity">
    <text evidence="1">Belongs to the bactofilin family.</text>
</comment>
<accession>A0A1B7XC00</accession>
<gene>
    <name evidence="3" type="ORF">SP90_10060</name>
</gene>
<name>A0A1B7XC00_9BACT</name>
<dbReference type="OrthoDB" id="9789407at2"/>
<dbReference type="InterPro" id="IPR007607">
    <property type="entry name" value="BacA/B"/>
</dbReference>
<organism evidence="3 4">
    <name type="scientific">Halodesulfovibrio spirochaetisodalis</name>
    <dbReference type="NCBI Taxonomy" id="1560234"/>
    <lineage>
        <taxon>Bacteria</taxon>
        <taxon>Pseudomonadati</taxon>
        <taxon>Thermodesulfobacteriota</taxon>
        <taxon>Desulfovibrionia</taxon>
        <taxon>Desulfovibrionales</taxon>
        <taxon>Desulfovibrionaceae</taxon>
        <taxon>Halodesulfovibrio</taxon>
    </lineage>
</organism>
<evidence type="ECO:0000313" key="3">
    <source>
        <dbReference type="EMBL" id="OBQ50252.1"/>
    </source>
</evidence>